<dbReference type="EMBL" id="ML992505">
    <property type="protein sequence ID" value="KAF2224385.1"/>
    <property type="molecule type" value="Genomic_DNA"/>
</dbReference>
<accession>A0A6A6GFA9</accession>
<feature type="chain" id="PRO_5025382410" description="Secreted protein" evidence="1">
    <location>
        <begin position="17"/>
        <end position="100"/>
    </location>
</feature>
<evidence type="ECO:0000256" key="1">
    <source>
        <dbReference type="SAM" id="SignalP"/>
    </source>
</evidence>
<feature type="signal peptide" evidence="1">
    <location>
        <begin position="1"/>
        <end position="16"/>
    </location>
</feature>
<keyword evidence="1" id="KW-0732">Signal</keyword>
<evidence type="ECO:0000313" key="3">
    <source>
        <dbReference type="Proteomes" id="UP000799538"/>
    </source>
</evidence>
<name>A0A6A6GFA9_9PEZI</name>
<proteinExistence type="predicted"/>
<evidence type="ECO:0000313" key="2">
    <source>
        <dbReference type="EMBL" id="KAF2224385.1"/>
    </source>
</evidence>
<reference evidence="3" key="1">
    <citation type="journal article" date="2020" name="Stud. Mycol.">
        <title>101 Dothideomycetes genomes: A test case for predicting lifestyles and emergence of pathogens.</title>
        <authorList>
            <person name="Haridas S."/>
            <person name="Albert R."/>
            <person name="Binder M."/>
            <person name="Bloem J."/>
            <person name="LaButti K."/>
            <person name="Salamov A."/>
            <person name="Andreopoulos B."/>
            <person name="Baker S."/>
            <person name="Barry K."/>
            <person name="Bills G."/>
            <person name="Bluhm B."/>
            <person name="Cannon C."/>
            <person name="Castanera R."/>
            <person name="Culley D."/>
            <person name="Daum C."/>
            <person name="Ezra D."/>
            <person name="Gonzalez J."/>
            <person name="Henrissat B."/>
            <person name="Kuo A."/>
            <person name="Liang C."/>
            <person name="Lipzen A."/>
            <person name="Lutzoni F."/>
            <person name="Magnuson J."/>
            <person name="Mondo S."/>
            <person name="Nolan M."/>
            <person name="Ohm R."/>
            <person name="Pangilinan J."/>
            <person name="Park H.-J."/>
            <person name="Ramirez L."/>
            <person name="Alfaro M."/>
            <person name="Sun H."/>
            <person name="Tritt A."/>
            <person name="Yoshinaga Y."/>
            <person name="Zwiers L.-H."/>
            <person name="Turgeon B."/>
            <person name="Goodwin S."/>
            <person name="Spatafora J."/>
            <person name="Crous P."/>
            <person name="Grigoriev I."/>
        </authorList>
    </citation>
    <scope>NUCLEOTIDE SEQUENCE [LARGE SCALE GENOMIC DNA]</scope>
    <source>
        <strain evidence="3">CECT 20119</strain>
    </source>
</reference>
<protein>
    <recommendedName>
        <fullName evidence="4">Secreted protein</fullName>
    </recommendedName>
</protein>
<dbReference type="AlphaFoldDB" id="A0A6A6GFA9"/>
<dbReference type="OrthoDB" id="10351457at2759"/>
<evidence type="ECO:0008006" key="4">
    <source>
        <dbReference type="Google" id="ProtNLM"/>
    </source>
</evidence>
<organism evidence="2 3">
    <name type="scientific">Elsinoe ampelina</name>
    <dbReference type="NCBI Taxonomy" id="302913"/>
    <lineage>
        <taxon>Eukaryota</taxon>
        <taxon>Fungi</taxon>
        <taxon>Dikarya</taxon>
        <taxon>Ascomycota</taxon>
        <taxon>Pezizomycotina</taxon>
        <taxon>Dothideomycetes</taxon>
        <taxon>Dothideomycetidae</taxon>
        <taxon>Myriangiales</taxon>
        <taxon>Elsinoaceae</taxon>
        <taxon>Elsinoe</taxon>
    </lineage>
</organism>
<gene>
    <name evidence="2" type="ORF">BDZ85DRAFT_260858</name>
</gene>
<keyword evidence="3" id="KW-1185">Reference proteome</keyword>
<dbReference type="Proteomes" id="UP000799538">
    <property type="component" value="Unassembled WGS sequence"/>
</dbReference>
<sequence>MQVSCVWLLCSSGASSQGLINAPGPAFLTTIRNLWGRQSHALRWLQNSQTLGVGEPAALPSKPPVALVAASSVQWCGTQLRQGHSSQPKYECHRTSKVCS</sequence>